<sequence>MTKQKASAEAKEAGGAQSEVAQYNSNPSLLSIPAELRNHIYRYALVEEGEIRVDAPHRTQPALLCTCRQIREEASGILFGENRFTTPVMDLEWPVPTDHWFNKHVGDDAELTIRLHGVQKWANLEAWLQRYHSRELRGIGHSESQEWEVVAKAFEIVAVLKRTPWETVQKVVQKYKEGVDLTDGSWTWA</sequence>
<feature type="compositionally biased region" description="Basic and acidic residues" evidence="1">
    <location>
        <begin position="1"/>
        <end position="12"/>
    </location>
</feature>
<keyword evidence="3" id="KW-1185">Reference proteome</keyword>
<organism evidence="2 3">
    <name type="scientific">Oleoguttula mirabilis</name>
    <dbReference type="NCBI Taxonomy" id="1507867"/>
    <lineage>
        <taxon>Eukaryota</taxon>
        <taxon>Fungi</taxon>
        <taxon>Dikarya</taxon>
        <taxon>Ascomycota</taxon>
        <taxon>Pezizomycotina</taxon>
        <taxon>Dothideomycetes</taxon>
        <taxon>Dothideomycetidae</taxon>
        <taxon>Mycosphaerellales</taxon>
        <taxon>Teratosphaeriaceae</taxon>
        <taxon>Oleoguttula</taxon>
    </lineage>
</organism>
<dbReference type="AlphaFoldDB" id="A0AAV9JTF1"/>
<evidence type="ECO:0000313" key="3">
    <source>
        <dbReference type="Proteomes" id="UP001324427"/>
    </source>
</evidence>
<name>A0AAV9JTF1_9PEZI</name>
<dbReference type="PANTHER" id="PTHR42085:SF1">
    <property type="entry name" value="F-BOX DOMAIN-CONTAINING PROTEIN"/>
    <property type="match status" value="1"/>
</dbReference>
<proteinExistence type="predicted"/>
<dbReference type="Proteomes" id="UP001324427">
    <property type="component" value="Unassembled WGS sequence"/>
</dbReference>
<feature type="region of interest" description="Disordered" evidence="1">
    <location>
        <begin position="1"/>
        <end position="20"/>
    </location>
</feature>
<evidence type="ECO:0000313" key="2">
    <source>
        <dbReference type="EMBL" id="KAK4548794.1"/>
    </source>
</evidence>
<reference evidence="2 3" key="1">
    <citation type="submission" date="2021-11" db="EMBL/GenBank/DDBJ databases">
        <title>Black yeast isolated from Biological Soil Crust.</title>
        <authorList>
            <person name="Kurbessoian T."/>
        </authorList>
    </citation>
    <scope>NUCLEOTIDE SEQUENCE [LARGE SCALE GENOMIC DNA]</scope>
    <source>
        <strain evidence="2 3">CCFEE 5522</strain>
    </source>
</reference>
<dbReference type="PANTHER" id="PTHR42085">
    <property type="entry name" value="F-BOX DOMAIN-CONTAINING PROTEIN"/>
    <property type="match status" value="1"/>
</dbReference>
<dbReference type="EMBL" id="JAVFHQ010000006">
    <property type="protein sequence ID" value="KAK4548794.1"/>
    <property type="molecule type" value="Genomic_DNA"/>
</dbReference>
<gene>
    <name evidence="2" type="ORF">LTR36_008567</name>
</gene>
<accession>A0AAV9JTF1</accession>
<dbReference type="InterPro" id="IPR038883">
    <property type="entry name" value="AN11006-like"/>
</dbReference>
<evidence type="ECO:0000256" key="1">
    <source>
        <dbReference type="SAM" id="MobiDB-lite"/>
    </source>
</evidence>
<comment type="caution">
    <text evidence="2">The sequence shown here is derived from an EMBL/GenBank/DDBJ whole genome shotgun (WGS) entry which is preliminary data.</text>
</comment>
<protein>
    <submittedName>
        <fullName evidence="2">Uncharacterized protein</fullName>
    </submittedName>
</protein>